<dbReference type="HOGENOM" id="CLU_006553_0_0_1"/>
<dbReference type="Gene3D" id="3.40.50.300">
    <property type="entry name" value="P-loop containing nucleotide triphosphate hydrolases"/>
    <property type="match status" value="2"/>
</dbReference>
<feature type="region of interest" description="Disordered" evidence="10">
    <location>
        <begin position="1"/>
        <end position="21"/>
    </location>
</feature>
<keyword evidence="6" id="KW-0067">ATP-binding</keyword>
<evidence type="ECO:0000256" key="5">
    <source>
        <dbReference type="ARBA" id="ARBA00022806"/>
    </source>
</evidence>
<dbReference type="GeneID" id="8235159"/>
<feature type="domain" description="Helicase ATP-binding" evidence="11">
    <location>
        <begin position="287"/>
        <end position="459"/>
    </location>
</feature>
<dbReference type="GO" id="GO:0006302">
    <property type="term" value="P:double-strand break repair"/>
    <property type="evidence" value="ECO:0007669"/>
    <property type="project" value="UniProtKB-ARBA"/>
</dbReference>
<accession>E0VZE7</accession>
<dbReference type="Gene3D" id="1.10.3380.20">
    <property type="match status" value="1"/>
</dbReference>
<dbReference type="EMBL" id="AAZO01006439">
    <property type="status" value="NOT_ANNOTATED_CDS"/>
    <property type="molecule type" value="Genomic_DNA"/>
</dbReference>
<dbReference type="InterPro" id="IPR027417">
    <property type="entry name" value="P-loop_NTPase"/>
</dbReference>
<keyword evidence="5" id="KW-0347">Helicase</keyword>
<keyword evidence="3" id="KW-0227">DNA damage</keyword>
<dbReference type="OrthoDB" id="2320933at2759"/>
<evidence type="ECO:0000259" key="12">
    <source>
        <dbReference type="PROSITE" id="PS51194"/>
    </source>
</evidence>
<dbReference type="AlphaFoldDB" id="E0VZE7"/>
<keyword evidence="4" id="KW-0378">Hydrolase</keyword>
<evidence type="ECO:0000313" key="13">
    <source>
        <dbReference type="EMBL" id="EEB18753.1"/>
    </source>
</evidence>
<evidence type="ECO:0000256" key="2">
    <source>
        <dbReference type="ARBA" id="ARBA00022741"/>
    </source>
</evidence>
<evidence type="ECO:0000256" key="3">
    <source>
        <dbReference type="ARBA" id="ARBA00022763"/>
    </source>
</evidence>
<dbReference type="KEGG" id="phu:Phum_PHUM530580"/>
<dbReference type="SMART" id="SM00487">
    <property type="entry name" value="DEXDc"/>
    <property type="match status" value="1"/>
</dbReference>
<dbReference type="OMA" id="MFLNANI"/>
<dbReference type="RefSeq" id="XP_002431491.1">
    <property type="nucleotide sequence ID" value="XM_002431446.1"/>
</dbReference>
<name>E0VZE7_PEDHC</name>
<dbReference type="Proteomes" id="UP000009046">
    <property type="component" value="Unassembled WGS sequence"/>
</dbReference>
<dbReference type="InParanoid" id="E0VZE7"/>
<dbReference type="InterPro" id="IPR011545">
    <property type="entry name" value="DEAD/DEAH_box_helicase_dom"/>
</dbReference>
<dbReference type="InterPro" id="IPR050474">
    <property type="entry name" value="Hel308_SKI2-like"/>
</dbReference>
<reference evidence="13" key="2">
    <citation type="submission" date="2007-04" db="EMBL/GenBank/DDBJ databases">
        <title>The genome of the human body louse.</title>
        <authorList>
            <consortium name="The Human Body Louse Genome Consortium"/>
            <person name="Kirkness E."/>
            <person name="Walenz B."/>
            <person name="Hass B."/>
            <person name="Bruggner R."/>
            <person name="Strausberg R."/>
        </authorList>
    </citation>
    <scope>NUCLEOTIDE SEQUENCE</scope>
    <source>
        <strain evidence="13">USDA</strain>
    </source>
</reference>
<dbReference type="Pfam" id="PF20470">
    <property type="entry name" value="HTH_61"/>
    <property type="match status" value="1"/>
</dbReference>
<dbReference type="Pfam" id="PF21099">
    <property type="entry name" value="POLQ_helical"/>
    <property type="match status" value="1"/>
</dbReference>
<evidence type="ECO:0000256" key="9">
    <source>
        <dbReference type="ARBA" id="ARBA00048988"/>
    </source>
</evidence>
<organism>
    <name type="scientific">Pediculus humanus subsp. corporis</name>
    <name type="common">Body louse</name>
    <dbReference type="NCBI Taxonomy" id="121224"/>
    <lineage>
        <taxon>Eukaryota</taxon>
        <taxon>Metazoa</taxon>
        <taxon>Ecdysozoa</taxon>
        <taxon>Arthropoda</taxon>
        <taxon>Hexapoda</taxon>
        <taxon>Insecta</taxon>
        <taxon>Pterygota</taxon>
        <taxon>Neoptera</taxon>
        <taxon>Paraneoptera</taxon>
        <taxon>Psocodea</taxon>
        <taxon>Troctomorpha</taxon>
        <taxon>Phthiraptera</taxon>
        <taxon>Anoplura</taxon>
        <taxon>Pediculidae</taxon>
        <taxon>Pediculus</taxon>
    </lineage>
</organism>
<dbReference type="Pfam" id="PF00271">
    <property type="entry name" value="Helicase_C"/>
    <property type="match status" value="1"/>
</dbReference>
<dbReference type="SMART" id="SM00490">
    <property type="entry name" value="HELICc"/>
    <property type="match status" value="1"/>
</dbReference>
<reference evidence="14" key="3">
    <citation type="submission" date="2021-02" db="UniProtKB">
        <authorList>
            <consortium name="EnsemblMetazoa"/>
        </authorList>
    </citation>
    <scope>IDENTIFICATION</scope>
    <source>
        <strain evidence="14">USDA</strain>
    </source>
</reference>
<evidence type="ECO:0000259" key="11">
    <source>
        <dbReference type="PROSITE" id="PS51192"/>
    </source>
</evidence>
<dbReference type="FunCoup" id="E0VZE7">
    <property type="interactions" value="1166"/>
</dbReference>
<dbReference type="Pfam" id="PF00270">
    <property type="entry name" value="DEAD"/>
    <property type="match status" value="1"/>
</dbReference>
<dbReference type="eggNOG" id="KOG0950">
    <property type="taxonomic scope" value="Eukaryota"/>
</dbReference>
<dbReference type="SUPFAM" id="SSF158702">
    <property type="entry name" value="Sec63 N-terminal domain-like"/>
    <property type="match status" value="1"/>
</dbReference>
<dbReference type="PROSITE" id="PS51192">
    <property type="entry name" value="HELICASE_ATP_BIND_1"/>
    <property type="match status" value="1"/>
</dbReference>
<dbReference type="FunFam" id="3.40.50.300:FF:000813">
    <property type="entry name" value="helicase POLQ-like isoform X1"/>
    <property type="match status" value="1"/>
</dbReference>
<keyword evidence="2" id="KW-0547">Nucleotide-binding</keyword>
<dbReference type="Gene3D" id="1.10.150.20">
    <property type="entry name" value="5' to 3' exonuclease, C-terminal subdomain"/>
    <property type="match status" value="1"/>
</dbReference>
<keyword evidence="15" id="KW-1185">Reference proteome</keyword>
<evidence type="ECO:0000256" key="8">
    <source>
        <dbReference type="ARBA" id="ARBA00023242"/>
    </source>
</evidence>
<evidence type="ECO:0000256" key="4">
    <source>
        <dbReference type="ARBA" id="ARBA00022801"/>
    </source>
</evidence>
<keyword evidence="8" id="KW-0539">Nucleus</keyword>
<reference evidence="13" key="1">
    <citation type="submission" date="2007-04" db="EMBL/GenBank/DDBJ databases">
        <title>Annotation of Pediculus humanus corporis strain USDA.</title>
        <authorList>
            <person name="Kirkness E."/>
            <person name="Hannick L."/>
            <person name="Hass B."/>
            <person name="Bruggner R."/>
            <person name="Lawson D."/>
            <person name="Bidwell S."/>
            <person name="Joardar V."/>
            <person name="Caler E."/>
            <person name="Walenz B."/>
            <person name="Inman J."/>
            <person name="Schobel S."/>
            <person name="Galinsky K."/>
            <person name="Amedeo P."/>
            <person name="Strausberg R."/>
        </authorList>
    </citation>
    <scope>NUCLEOTIDE SEQUENCE</scope>
    <source>
        <strain evidence="13">USDA</strain>
    </source>
</reference>
<dbReference type="EnsemblMetazoa" id="PHUM530580-RA">
    <property type="protein sequence ID" value="PHUM530580-PA"/>
    <property type="gene ID" value="PHUM530580"/>
</dbReference>
<dbReference type="SUPFAM" id="SSF52540">
    <property type="entry name" value="P-loop containing nucleoside triphosphate hydrolases"/>
    <property type="match status" value="1"/>
</dbReference>
<dbReference type="GO" id="GO:0005634">
    <property type="term" value="C:nucleus"/>
    <property type="evidence" value="ECO:0007669"/>
    <property type="project" value="UniProtKB-SubCell"/>
</dbReference>
<evidence type="ECO:0000313" key="14">
    <source>
        <dbReference type="EnsemblMetazoa" id="PHUM530580-PA"/>
    </source>
</evidence>
<dbReference type="PANTHER" id="PTHR47961:SF12">
    <property type="entry name" value="HELICASE POLQ-LIKE"/>
    <property type="match status" value="1"/>
</dbReference>
<evidence type="ECO:0000256" key="7">
    <source>
        <dbReference type="ARBA" id="ARBA00023204"/>
    </source>
</evidence>
<sequence>MNAQSTPVRKMHLRSRSRDSFSEITPIKKSKLLQNQVNNISSSSIDQQLSENVVLSNLHKSRVKKKESLGETSHKKRFSYDLFKEDTFDSAKGKSNISNSKNDSNDLGSLANMCSEIKEMFKDPFSNDTGCFLSDELISDSKLFQVIDSCSKINENGNNNINDFKDSSPVEFQVKKKVKENNSEILTVSDVMKWTDQSFLPKNNSMNLSNEIKQKLLDNVSNQELVKSQTTGWTQLNSSFVSKVIEQDGEYEEMGPFYGLPLAVKKLYEEHKDIKELYSWQEECLNLESVKNHQNLVYALPTSGGKTLVAEILILREILCYKRNVLFILPYVSIVQEKVKDFSQFAIDLGFLVEEYAAGKGVIPPIKRRRRKSVIIATMEKALVVVNSLIEARRLHEFGLIVVDELHMLAEEGRGAILETLLTQVIYNRDKIQIIGMTATIGNLEEVGKFLKAECYVGNFRPVSLNEYIKCDRKIYSIDWNSENGVKECRKLPLSAEGTDPDGISDLVQEVIPDDSCLIFCPSKKIVKRCFFLSRILPRDLMKIKEQQKKSLYRALVSESNDQICPVLKKTLPFGVAYHHSGLTAGERKLLEESFRDGTLSVICCTSTLAVGVNLPAKRVILRSPYVGKDFISLSRYKQMVGRAGRSGYGAEGESFLMCQITDLEKVKSLLKSPMDQTTSKIDLENCKNLVLSSIGLGTATTRKSLRELLKCSLLHVQANKLNVDTKKMTDSCISSLYKQGALKIKSIELDEDKDVEGNSISKLDLNNATNTKKSLKISNDSPLTISRLGRAAMKGGLSLDKAHELYGDLVKAQSSLVLLTNLHLLYLVTPPDIIAQIKPNFSVYFNVYMELNANEVHTANIIGVTEFAMSKLAMGIHPKAIPEIVINRFYISLMLNKLWKQHTVWDVASLFELPRGQIQTLMTSAATYANSVLRFCEKLEKFWSFKSLLTDFAPRLAHCCSTELLPLMELPAVKRGRAKQLYEGGFKTLQILANAKAGDLVRSIDHLSLKVASQIIAAAKLLLMEKAENLKEEAEDVLEGLAEKSGPKDI</sequence>
<dbReference type="CTD" id="8235159"/>
<gene>
    <name evidence="14" type="primary">8235159</name>
    <name evidence="13" type="ORF">Phum_PHUM530580</name>
</gene>
<dbReference type="PANTHER" id="PTHR47961">
    <property type="entry name" value="DNA POLYMERASE THETA, PUTATIVE (AFU_ORTHOLOGUE AFUA_1G05260)-RELATED"/>
    <property type="match status" value="1"/>
</dbReference>
<dbReference type="GO" id="GO:0003676">
    <property type="term" value="F:nucleic acid binding"/>
    <property type="evidence" value="ECO:0007669"/>
    <property type="project" value="InterPro"/>
</dbReference>
<dbReference type="EMBL" id="DS235851">
    <property type="protein sequence ID" value="EEB18753.1"/>
    <property type="molecule type" value="Genomic_DNA"/>
</dbReference>
<dbReference type="PROSITE" id="PS51194">
    <property type="entry name" value="HELICASE_CTER"/>
    <property type="match status" value="1"/>
</dbReference>
<feature type="domain" description="Helicase C-terminal" evidence="12">
    <location>
        <begin position="503"/>
        <end position="695"/>
    </location>
</feature>
<dbReference type="CDD" id="cd18026">
    <property type="entry name" value="DEXHc_POLQ-like"/>
    <property type="match status" value="1"/>
</dbReference>
<dbReference type="STRING" id="121224.E0VZE7"/>
<proteinExistence type="predicted"/>
<evidence type="ECO:0000256" key="6">
    <source>
        <dbReference type="ARBA" id="ARBA00022840"/>
    </source>
</evidence>
<evidence type="ECO:0000256" key="10">
    <source>
        <dbReference type="SAM" id="MobiDB-lite"/>
    </source>
</evidence>
<dbReference type="GO" id="GO:0016787">
    <property type="term" value="F:hydrolase activity"/>
    <property type="evidence" value="ECO:0007669"/>
    <property type="project" value="UniProtKB-KW"/>
</dbReference>
<dbReference type="InterPro" id="IPR001650">
    <property type="entry name" value="Helicase_C-like"/>
</dbReference>
<dbReference type="GO" id="GO:0043138">
    <property type="term" value="F:3'-5' DNA helicase activity"/>
    <property type="evidence" value="ECO:0007669"/>
    <property type="project" value="UniProtKB-EC"/>
</dbReference>
<dbReference type="InterPro" id="IPR046931">
    <property type="entry name" value="HTH_61"/>
</dbReference>
<dbReference type="CDD" id="cd18795">
    <property type="entry name" value="SF2_C_Ski2"/>
    <property type="match status" value="1"/>
</dbReference>
<evidence type="ECO:0000313" key="15">
    <source>
        <dbReference type="Proteomes" id="UP000009046"/>
    </source>
</evidence>
<dbReference type="VEuPathDB" id="VectorBase:PHUM530580"/>
<protein>
    <submittedName>
        <fullName evidence="13 14">DNA polymerase theta, putative</fullName>
    </submittedName>
</protein>
<keyword evidence="7" id="KW-0234">DNA repair</keyword>
<dbReference type="GO" id="GO:0005524">
    <property type="term" value="F:ATP binding"/>
    <property type="evidence" value="ECO:0007669"/>
    <property type="project" value="UniProtKB-KW"/>
</dbReference>
<comment type="subcellular location">
    <subcellularLocation>
        <location evidence="1">Nucleus</location>
    </subcellularLocation>
</comment>
<dbReference type="InterPro" id="IPR014001">
    <property type="entry name" value="Helicase_ATP-bd"/>
</dbReference>
<evidence type="ECO:0000256" key="1">
    <source>
        <dbReference type="ARBA" id="ARBA00004123"/>
    </source>
</evidence>
<dbReference type="InterPro" id="IPR048960">
    <property type="entry name" value="POLQ-like_helical"/>
</dbReference>
<comment type="catalytic activity">
    <reaction evidence="9">
        <text>ATP + H2O = ADP + phosphate + H(+)</text>
        <dbReference type="Rhea" id="RHEA:13065"/>
        <dbReference type="ChEBI" id="CHEBI:15377"/>
        <dbReference type="ChEBI" id="CHEBI:15378"/>
        <dbReference type="ChEBI" id="CHEBI:30616"/>
        <dbReference type="ChEBI" id="CHEBI:43474"/>
        <dbReference type="ChEBI" id="CHEBI:456216"/>
        <dbReference type="EC" id="5.6.2.4"/>
    </reaction>
</comment>